<dbReference type="OrthoDB" id="5344422at2"/>
<comment type="caution">
    <text evidence="2">The sequence shown here is derived from an EMBL/GenBank/DDBJ whole genome shotgun (WGS) entry which is preliminary data.</text>
</comment>
<evidence type="ECO:0000313" key="3">
    <source>
        <dbReference type="Proteomes" id="UP000290870"/>
    </source>
</evidence>
<protein>
    <submittedName>
        <fullName evidence="2">Uncharacterized protein</fullName>
    </submittedName>
</protein>
<evidence type="ECO:0000256" key="1">
    <source>
        <dbReference type="SAM" id="Phobius"/>
    </source>
</evidence>
<feature type="transmembrane region" description="Helical" evidence="1">
    <location>
        <begin position="6"/>
        <end position="25"/>
    </location>
</feature>
<sequence length="179" mass="20723">MQLIIIGSIVIVSLILLFVVVFLLINNNSSKQATTKKINQNQNKVIDLDEIRFPKNVENMNGTVLTQACKVIIDSYRALNYSNKLPSAMDKIEWHTWQISILLFFLKSKYVLNISNSNQLFHETILNLSKNHINQDMQKILKKYLDNANVDKDRDTLSKDIIWTAREVSIILHEILEPK</sequence>
<accession>A0A4Q0ZAG8</accession>
<reference evidence="2 3" key="1">
    <citation type="submission" date="2017-10" db="EMBL/GenBank/DDBJ databases">
        <title>Genomics of the genus Arcobacter.</title>
        <authorList>
            <person name="Perez-Cataluna A."/>
            <person name="Figueras M.J."/>
        </authorList>
    </citation>
    <scope>NUCLEOTIDE SEQUENCE [LARGE SCALE GENOMIC DNA]</scope>
    <source>
        <strain evidence="2 3">F26</strain>
    </source>
</reference>
<keyword evidence="1" id="KW-0812">Transmembrane</keyword>
<dbReference type="EMBL" id="PDJZ01000014">
    <property type="protein sequence ID" value="RXJ83224.1"/>
    <property type="molecule type" value="Genomic_DNA"/>
</dbReference>
<keyword evidence="1" id="KW-0472">Membrane</keyword>
<keyword evidence="1" id="KW-1133">Transmembrane helix</keyword>
<name>A0A4Q0ZAG8_9BACT</name>
<dbReference type="Proteomes" id="UP000290870">
    <property type="component" value="Unassembled WGS sequence"/>
</dbReference>
<gene>
    <name evidence="2" type="ORF">CRU90_10595</name>
</gene>
<evidence type="ECO:0000313" key="2">
    <source>
        <dbReference type="EMBL" id="RXJ83224.1"/>
    </source>
</evidence>
<dbReference type="AlphaFoldDB" id="A0A4Q0ZAG8"/>
<proteinExistence type="predicted"/>
<dbReference type="RefSeq" id="WP_128987253.1">
    <property type="nucleotide sequence ID" value="NZ_PDJZ01000014.1"/>
</dbReference>
<organism evidence="2 3">
    <name type="scientific">Arcobacter cloacae</name>
    <dbReference type="NCBI Taxonomy" id="1054034"/>
    <lineage>
        <taxon>Bacteria</taxon>
        <taxon>Pseudomonadati</taxon>
        <taxon>Campylobacterota</taxon>
        <taxon>Epsilonproteobacteria</taxon>
        <taxon>Campylobacterales</taxon>
        <taxon>Arcobacteraceae</taxon>
        <taxon>Arcobacter</taxon>
    </lineage>
</organism>